<keyword evidence="3" id="KW-1185">Reference proteome</keyword>
<feature type="compositionally biased region" description="Polar residues" evidence="1">
    <location>
        <begin position="282"/>
        <end position="293"/>
    </location>
</feature>
<feature type="compositionally biased region" description="Basic residues" evidence="1">
    <location>
        <begin position="64"/>
        <end position="76"/>
    </location>
</feature>
<feature type="compositionally biased region" description="Polar residues" evidence="1">
    <location>
        <begin position="362"/>
        <end position="376"/>
    </location>
</feature>
<accession>A0A086TG32</accession>
<evidence type="ECO:0000313" key="2">
    <source>
        <dbReference type="EMBL" id="KFH48314.1"/>
    </source>
</evidence>
<reference evidence="3" key="1">
    <citation type="journal article" date="2014" name="Genome Announc.">
        <title>Genome sequence and annotation of Acremonium chrysogenum, producer of the beta-lactam antibiotic cephalosporin C.</title>
        <authorList>
            <person name="Terfehr D."/>
            <person name="Dahlmann T.A."/>
            <person name="Specht T."/>
            <person name="Zadra I."/>
            <person name="Kuernsteiner H."/>
            <person name="Kueck U."/>
        </authorList>
    </citation>
    <scope>NUCLEOTIDE SEQUENCE [LARGE SCALE GENOMIC DNA]</scope>
    <source>
        <strain evidence="3">ATCC 11550 / CBS 779.69 / DSM 880 / IAM 14645 / JCM 23072 / IMI 49137</strain>
    </source>
</reference>
<gene>
    <name evidence="2" type="ORF">ACRE_008980</name>
</gene>
<evidence type="ECO:0000256" key="1">
    <source>
        <dbReference type="SAM" id="MobiDB-lite"/>
    </source>
</evidence>
<feature type="compositionally biased region" description="Basic and acidic residues" evidence="1">
    <location>
        <begin position="149"/>
        <end position="166"/>
    </location>
</feature>
<dbReference type="HOGENOM" id="CLU_022034_0_0_1"/>
<name>A0A086TG32_HAPC1</name>
<dbReference type="STRING" id="857340.A0A086TG32"/>
<dbReference type="OrthoDB" id="428854at2759"/>
<dbReference type="EMBL" id="JPKY01000004">
    <property type="protein sequence ID" value="KFH48314.1"/>
    <property type="molecule type" value="Genomic_DNA"/>
</dbReference>
<protein>
    <submittedName>
        <fullName evidence="2">Uncharacterized protein</fullName>
    </submittedName>
</protein>
<comment type="caution">
    <text evidence="2">The sequence shown here is derived from an EMBL/GenBank/DDBJ whole genome shotgun (WGS) entry which is preliminary data.</text>
</comment>
<proteinExistence type="predicted"/>
<feature type="compositionally biased region" description="Basic and acidic residues" evidence="1">
    <location>
        <begin position="264"/>
        <end position="281"/>
    </location>
</feature>
<dbReference type="AlphaFoldDB" id="A0A086TG32"/>
<sequence>MSSSNPFRRKATPGDGGRFPPVEAIDTSVARPPPPPVSFGGGQVHLDTEPPAGDMHIEAVTVGKTKKKSKAVKKVRVVSPPPLSPDTPEWPHNSVPPAAEEVEDPFNIGANDDVGIGIWGPPLGQDSVSSDVGGGPPANPFNRTLQDLEESKRTQELKEERREEGAVLKAANSRGPLNVDSFRRLLMTGSAGDGDTGRAGGAPAGRKDDDIVHDALGTRSSEQHQKPRVDDSGDVSDSSIAVQIGQRKKAPPPPPPSSRHGKSIKTDVETADHTKPRDARRNSVTSESLQAGTTEGDAALPQPEDSITMTKAAEADTGHHSSSAKKPAPAPPPRRGHARMESKATAQRISTPQDEEPGAPAGSSSETIPTRASTSRHSTHAPAPPPPRRPLASGQRLSMAQTSPTSGVFNSTPQHQSQDSERSTVSTPSYEAPSTPLEPSAVHDPHTGTVKLSAPPPPPARNSSTRRPPSVSSMDVTSRHVSGEAARSRDSLPPPPPPPSRKRGSSKGSMDGPPHTDAVTRTASGQPQQQQPLSTPPGPGQGDSLLADLDALQREVDALRGKLG</sequence>
<feature type="compositionally biased region" description="Basic and acidic residues" evidence="1">
    <location>
        <begin position="477"/>
        <end position="490"/>
    </location>
</feature>
<feature type="compositionally biased region" description="Polar residues" evidence="1">
    <location>
        <begin position="395"/>
        <end position="429"/>
    </location>
</feature>
<feature type="region of interest" description="Disordered" evidence="1">
    <location>
        <begin position="1"/>
        <end position="551"/>
    </location>
</feature>
<feature type="compositionally biased region" description="Basic and acidic residues" evidence="1">
    <location>
        <begin position="221"/>
        <end position="231"/>
    </location>
</feature>
<organism evidence="2 3">
    <name type="scientific">Hapsidospora chrysogenum (strain ATCC 11550 / CBS 779.69 / DSM 880 / IAM 14645 / JCM 23072 / IMI 49137)</name>
    <name type="common">Acremonium chrysogenum</name>
    <dbReference type="NCBI Taxonomy" id="857340"/>
    <lineage>
        <taxon>Eukaryota</taxon>
        <taxon>Fungi</taxon>
        <taxon>Dikarya</taxon>
        <taxon>Ascomycota</taxon>
        <taxon>Pezizomycotina</taxon>
        <taxon>Sordariomycetes</taxon>
        <taxon>Hypocreomycetidae</taxon>
        <taxon>Hypocreales</taxon>
        <taxon>Bionectriaceae</taxon>
        <taxon>Hapsidospora</taxon>
    </lineage>
</organism>
<feature type="compositionally biased region" description="Low complexity" evidence="1">
    <location>
        <begin position="461"/>
        <end position="470"/>
    </location>
</feature>
<evidence type="ECO:0000313" key="3">
    <source>
        <dbReference type="Proteomes" id="UP000029964"/>
    </source>
</evidence>
<dbReference type="Proteomes" id="UP000029964">
    <property type="component" value="Unassembled WGS sequence"/>
</dbReference>
<feature type="compositionally biased region" description="Gly residues" evidence="1">
    <location>
        <begin position="191"/>
        <end position="203"/>
    </location>
</feature>